<proteinExistence type="predicted"/>
<dbReference type="EMBL" id="CADEPI010000658">
    <property type="protein sequence ID" value="CAB3387972.1"/>
    <property type="molecule type" value="Genomic_DNA"/>
</dbReference>
<organism evidence="1 2">
    <name type="scientific">Cloeon dipterum</name>
    <dbReference type="NCBI Taxonomy" id="197152"/>
    <lineage>
        <taxon>Eukaryota</taxon>
        <taxon>Metazoa</taxon>
        <taxon>Ecdysozoa</taxon>
        <taxon>Arthropoda</taxon>
        <taxon>Hexapoda</taxon>
        <taxon>Insecta</taxon>
        <taxon>Pterygota</taxon>
        <taxon>Palaeoptera</taxon>
        <taxon>Ephemeroptera</taxon>
        <taxon>Pisciforma</taxon>
        <taxon>Baetidae</taxon>
        <taxon>Cloeon</taxon>
    </lineage>
</organism>
<evidence type="ECO:0000313" key="1">
    <source>
        <dbReference type="EMBL" id="CAB3387972.1"/>
    </source>
</evidence>
<comment type="caution">
    <text evidence="1">The sequence shown here is derived from an EMBL/GenBank/DDBJ whole genome shotgun (WGS) entry which is preliminary data.</text>
</comment>
<dbReference type="SUPFAM" id="SSF52047">
    <property type="entry name" value="RNI-like"/>
    <property type="match status" value="1"/>
</dbReference>
<dbReference type="InterPro" id="IPR032675">
    <property type="entry name" value="LRR_dom_sf"/>
</dbReference>
<reference evidence="1 2" key="1">
    <citation type="submission" date="2020-04" db="EMBL/GenBank/DDBJ databases">
        <authorList>
            <person name="Alioto T."/>
            <person name="Alioto T."/>
            <person name="Gomez Garrido J."/>
        </authorList>
    </citation>
    <scope>NUCLEOTIDE SEQUENCE [LARGE SCALE GENOMIC DNA]</scope>
</reference>
<name>A0A8S1E399_9INSE</name>
<sequence length="279" mass="32725">MDEETLLKMTKTRPSKLRMQDSNFLKLTLTSIVKNYTFYAQNDIKEQNLQNLPNSLRNKVLEELSNHWKCEDLQINYGEFDLRVALFRRLINSQTLKVDLASCMLNCNPMHNLNNSLFEKLLNVLENATNLEELTFGESCNVQYTSSVTKEWSSKLSQLCKLRSLKLTALWFDEIDHLLSVCRHMPNLKVMWVSVCKIPEGHEPNLQYLDSCFPSLIVYFIRVCTRVHRPSLKKLEIVLDELCCRNAQKLQVNQGDSKIFYDEFRHESNVHMVYNFLAF</sequence>
<evidence type="ECO:0008006" key="3">
    <source>
        <dbReference type="Google" id="ProtNLM"/>
    </source>
</evidence>
<gene>
    <name evidence="1" type="ORF">CLODIP_2_CD02961</name>
</gene>
<evidence type="ECO:0000313" key="2">
    <source>
        <dbReference type="Proteomes" id="UP000494165"/>
    </source>
</evidence>
<dbReference type="Proteomes" id="UP000494165">
    <property type="component" value="Unassembled WGS sequence"/>
</dbReference>
<dbReference type="Gene3D" id="3.80.10.10">
    <property type="entry name" value="Ribonuclease Inhibitor"/>
    <property type="match status" value="1"/>
</dbReference>
<dbReference type="AlphaFoldDB" id="A0A8S1E399"/>
<protein>
    <recommendedName>
        <fullName evidence="3">F-box domain-containing protein</fullName>
    </recommendedName>
</protein>
<keyword evidence="2" id="KW-1185">Reference proteome</keyword>
<accession>A0A8S1E399</accession>